<dbReference type="EMBL" id="POUK01000001">
    <property type="protein sequence ID" value="PNF77813.1"/>
    <property type="molecule type" value="Genomic_DNA"/>
</dbReference>
<dbReference type="Proteomes" id="UP000235881">
    <property type="component" value="Unassembled WGS sequence"/>
</dbReference>
<reference evidence="3 4" key="1">
    <citation type="submission" date="2018-01" db="EMBL/GenBank/DDBJ databases">
        <title>Denitrification phenotypes of diverse strains of Pseudomonas stutzeri.</title>
        <authorList>
            <person name="Milligan D.A."/>
            <person name="Bergaust L."/>
            <person name="Bakken L.R."/>
            <person name="Frostegard A."/>
        </authorList>
    </citation>
    <scope>NUCLEOTIDE SEQUENCE [LARGE SCALE GENOMIC DNA]</scope>
    <source>
        <strain evidence="3 4">DSM 50238</strain>
    </source>
</reference>
<evidence type="ECO:0000313" key="4">
    <source>
        <dbReference type="Proteomes" id="UP000235881"/>
    </source>
</evidence>
<dbReference type="AlphaFoldDB" id="A0A8E2QFP1"/>
<dbReference type="InterPro" id="IPR008503">
    <property type="entry name" value="Asp_endopeptidase"/>
</dbReference>
<evidence type="ECO:0000313" key="3">
    <source>
        <dbReference type="EMBL" id="PNF77813.1"/>
    </source>
</evidence>
<sequence length="178" mass="20017">MPLHQPPSRRLLCGLASLLVWFSATALADSRPVLGWVEKGLILPEGVAVKFKLDTGALTSSMHAENIDRFEKDGEKWVRFDLDLEDINTDKRVDSRVERKIERELTVRGAAGKEDRPVVKMKVCLGKQVYEEEFSLNDRDDMLYPVLLGRRTLEKLGPVDASRTFTAEPDCSVSKTDG</sequence>
<dbReference type="RefSeq" id="WP_102827317.1">
    <property type="nucleotide sequence ID" value="NZ_CP065721.1"/>
</dbReference>
<keyword evidence="1" id="KW-0732">Signal</keyword>
<dbReference type="Pfam" id="PF05618">
    <property type="entry name" value="Zn_protease"/>
    <property type="match status" value="1"/>
</dbReference>
<evidence type="ECO:0000256" key="1">
    <source>
        <dbReference type="SAM" id="SignalP"/>
    </source>
</evidence>
<feature type="domain" description="Retropepsin-like aspartic endopeptidase" evidence="2">
    <location>
        <begin position="33"/>
        <end position="168"/>
    </location>
</feature>
<feature type="chain" id="PRO_5034557365" evidence="1">
    <location>
        <begin position="29"/>
        <end position="178"/>
    </location>
</feature>
<keyword evidence="4" id="KW-1185">Reference proteome</keyword>
<gene>
    <name evidence="3" type="ORF">CXK95_00525</name>
</gene>
<proteinExistence type="predicted"/>
<dbReference type="InterPro" id="IPR021109">
    <property type="entry name" value="Peptidase_aspartic_dom_sf"/>
</dbReference>
<dbReference type="PANTHER" id="PTHR38037">
    <property type="entry name" value="ZN_PROTEASE DOMAIN-CONTAINING PROTEIN"/>
    <property type="match status" value="1"/>
</dbReference>
<keyword evidence="3" id="KW-0645">Protease</keyword>
<comment type="caution">
    <text evidence="3">The sequence shown here is derived from an EMBL/GenBank/DDBJ whole genome shotgun (WGS) entry which is preliminary data.</text>
</comment>
<accession>A0A8E2QFP1</accession>
<protein>
    <submittedName>
        <fullName evidence="3">ATP-dependent zinc protease</fullName>
    </submittedName>
</protein>
<keyword evidence="3" id="KW-0378">Hydrolase</keyword>
<dbReference type="GO" id="GO:0008233">
    <property type="term" value="F:peptidase activity"/>
    <property type="evidence" value="ECO:0007669"/>
    <property type="project" value="UniProtKB-KW"/>
</dbReference>
<dbReference type="PANTHER" id="PTHR38037:SF2">
    <property type="entry name" value="ATP-DEPENDENT ZINC PROTEASE DOMAIN-CONTAINING PROTEIN-RELATED"/>
    <property type="match status" value="1"/>
</dbReference>
<dbReference type="Gene3D" id="2.40.70.10">
    <property type="entry name" value="Acid Proteases"/>
    <property type="match status" value="1"/>
</dbReference>
<evidence type="ECO:0000259" key="2">
    <source>
        <dbReference type="Pfam" id="PF05618"/>
    </source>
</evidence>
<name>A0A8E2QFP1_9GAMM</name>
<dbReference type="SUPFAM" id="SSF50630">
    <property type="entry name" value="Acid proteases"/>
    <property type="match status" value="1"/>
</dbReference>
<organism evidence="3 4">
    <name type="scientific">Stutzerimonas degradans</name>
    <dbReference type="NCBI Taxonomy" id="2968968"/>
    <lineage>
        <taxon>Bacteria</taxon>
        <taxon>Pseudomonadati</taxon>
        <taxon>Pseudomonadota</taxon>
        <taxon>Gammaproteobacteria</taxon>
        <taxon>Pseudomonadales</taxon>
        <taxon>Pseudomonadaceae</taxon>
        <taxon>Stutzerimonas</taxon>
    </lineage>
</organism>
<feature type="signal peptide" evidence="1">
    <location>
        <begin position="1"/>
        <end position="28"/>
    </location>
</feature>
<dbReference type="GO" id="GO:0006508">
    <property type="term" value="P:proteolysis"/>
    <property type="evidence" value="ECO:0007669"/>
    <property type="project" value="UniProtKB-KW"/>
</dbReference>